<evidence type="ECO:0000313" key="3">
    <source>
        <dbReference type="Proteomes" id="UP000001610"/>
    </source>
</evidence>
<evidence type="ECO:0000313" key="2">
    <source>
        <dbReference type="EMBL" id="EGX94299.1"/>
    </source>
</evidence>
<sequence length="103" mass="11146">MWLATDTTHNTKCRVKRAPAPRCASWSAVDTSLFSRSSRSATQRGPAIRHKRSAPCGVGADGLGTRSNGTFEWGVSNDADRIERVRQLSVNALGEWMGDATLA</sequence>
<reference evidence="2 3" key="1">
    <citation type="journal article" date="2011" name="Genome Biol.">
        <title>Genome sequence of the insect pathogenic fungus Cordyceps militaris, a valued traditional Chinese medicine.</title>
        <authorList>
            <person name="Zheng P."/>
            <person name="Xia Y."/>
            <person name="Xiao G."/>
            <person name="Xiong C."/>
            <person name="Hu X."/>
            <person name="Zhang S."/>
            <person name="Zheng H."/>
            <person name="Huang Y."/>
            <person name="Zhou Y."/>
            <person name="Wang S."/>
            <person name="Zhao G.P."/>
            <person name="Liu X."/>
            <person name="St Leger R.J."/>
            <person name="Wang C."/>
        </authorList>
    </citation>
    <scope>NUCLEOTIDE SEQUENCE [LARGE SCALE GENOMIC DNA]</scope>
    <source>
        <strain evidence="2 3">CM01</strain>
    </source>
</reference>
<dbReference type="RefSeq" id="XP_006667785.1">
    <property type="nucleotide sequence ID" value="XM_006667722.1"/>
</dbReference>
<dbReference type="KEGG" id="cmt:CCM_02570"/>
<gene>
    <name evidence="2" type="ORF">CCM_02570</name>
</gene>
<protein>
    <submittedName>
        <fullName evidence="2">Uncharacterized protein</fullName>
    </submittedName>
</protein>
<dbReference type="Proteomes" id="UP000001610">
    <property type="component" value="Unassembled WGS sequence"/>
</dbReference>
<dbReference type="GeneID" id="18164597"/>
<dbReference type="VEuPathDB" id="FungiDB:CCM_02570"/>
<dbReference type="InParanoid" id="G3JAI3"/>
<dbReference type="EMBL" id="JH126400">
    <property type="protein sequence ID" value="EGX94299.1"/>
    <property type="molecule type" value="Genomic_DNA"/>
</dbReference>
<organism evidence="2 3">
    <name type="scientific">Cordyceps militaris (strain CM01)</name>
    <name type="common">Caterpillar fungus</name>
    <dbReference type="NCBI Taxonomy" id="983644"/>
    <lineage>
        <taxon>Eukaryota</taxon>
        <taxon>Fungi</taxon>
        <taxon>Dikarya</taxon>
        <taxon>Ascomycota</taxon>
        <taxon>Pezizomycotina</taxon>
        <taxon>Sordariomycetes</taxon>
        <taxon>Hypocreomycetidae</taxon>
        <taxon>Hypocreales</taxon>
        <taxon>Cordycipitaceae</taxon>
        <taxon>Cordyceps</taxon>
    </lineage>
</organism>
<name>G3JAI3_CORMM</name>
<accession>G3JAI3</accession>
<dbReference type="AlphaFoldDB" id="G3JAI3"/>
<dbReference type="HOGENOM" id="CLU_2263603_0_0_1"/>
<feature type="region of interest" description="Disordered" evidence="1">
    <location>
        <begin position="35"/>
        <end position="61"/>
    </location>
</feature>
<evidence type="ECO:0000256" key="1">
    <source>
        <dbReference type="SAM" id="MobiDB-lite"/>
    </source>
</evidence>
<proteinExistence type="predicted"/>
<keyword evidence="3" id="KW-1185">Reference proteome</keyword>